<dbReference type="FunFam" id="2.30.30.30:FF:000001">
    <property type="entry name" value="50S ribosomal protein L2"/>
    <property type="match status" value="1"/>
</dbReference>
<dbReference type="RefSeq" id="YP_009240469.1">
    <property type="nucleotide sequence ID" value="NC_029743.1"/>
</dbReference>
<dbReference type="InterPro" id="IPR008991">
    <property type="entry name" value="Translation_prot_SH3-like_sf"/>
</dbReference>
<dbReference type="InterPro" id="IPR022666">
    <property type="entry name" value="Ribosomal_uL2_RNA-bd_dom"/>
</dbReference>
<feature type="region of interest" description="Disordered" evidence="5">
    <location>
        <begin position="191"/>
        <end position="212"/>
    </location>
</feature>
<dbReference type="GeneID" id="27110173"/>
<geneLocation type="plastid" evidence="7"/>
<reference evidence="7" key="1">
    <citation type="journal article" date="2016" name="J. Plant Res.">
        <title>Plastid genome sequences of Gymnochlora stellata, Lotharella vacuolata, and Partenskyella glossopodia reveal remarkable structural conservation among chlorarachniophyte species.</title>
        <authorList>
            <person name="Suzuki S."/>
            <person name="Hirakawa Y."/>
            <person name="Kofuji R."/>
            <person name="Sugita M."/>
            <person name="Ishida K."/>
        </authorList>
    </citation>
    <scope>NUCLEOTIDE SEQUENCE</scope>
    <source>
        <strain evidence="7">CCMP240</strain>
    </source>
</reference>
<dbReference type="GO" id="GO:0003723">
    <property type="term" value="F:RNA binding"/>
    <property type="evidence" value="ECO:0007669"/>
    <property type="project" value="InterPro"/>
</dbReference>
<dbReference type="NCBIfam" id="TIGR01171">
    <property type="entry name" value="rplB_bact"/>
    <property type="match status" value="1"/>
</dbReference>
<evidence type="ECO:0000256" key="4">
    <source>
        <dbReference type="ARBA" id="ARBA00069872"/>
    </source>
</evidence>
<dbReference type="PANTHER" id="PTHR13691">
    <property type="entry name" value="RIBOSOMAL PROTEIN L2"/>
    <property type="match status" value="1"/>
</dbReference>
<evidence type="ECO:0000256" key="3">
    <source>
        <dbReference type="ARBA" id="ARBA00023274"/>
    </source>
</evidence>
<dbReference type="Pfam" id="PF00181">
    <property type="entry name" value="Ribosomal_L2_N"/>
    <property type="match status" value="1"/>
</dbReference>
<protein>
    <recommendedName>
        <fullName evidence="4">Large ribosomal subunit protein uL2m</fullName>
    </recommendedName>
</protein>
<evidence type="ECO:0000259" key="6">
    <source>
        <dbReference type="SMART" id="SM01382"/>
    </source>
</evidence>
<dbReference type="Gene3D" id="2.30.30.30">
    <property type="match status" value="1"/>
</dbReference>
<dbReference type="SUPFAM" id="SSF50104">
    <property type="entry name" value="Translation proteins SH3-like domain"/>
    <property type="match status" value="1"/>
</dbReference>
<keyword evidence="7" id="KW-0934">Plastid</keyword>
<dbReference type="InterPro" id="IPR005880">
    <property type="entry name" value="Ribosomal_uL2_bac/org-type"/>
</dbReference>
<dbReference type="InterPro" id="IPR022671">
    <property type="entry name" value="Ribosomal_uL2_CS"/>
</dbReference>
<dbReference type="InterPro" id="IPR014726">
    <property type="entry name" value="Ribosomal_uL2_dom3"/>
</dbReference>
<dbReference type="Gene3D" id="2.40.50.140">
    <property type="entry name" value="Nucleic acid-binding proteins"/>
    <property type="match status" value="1"/>
</dbReference>
<dbReference type="GO" id="GO:0005762">
    <property type="term" value="C:mitochondrial large ribosomal subunit"/>
    <property type="evidence" value="ECO:0007669"/>
    <property type="project" value="TreeGrafter"/>
</dbReference>
<dbReference type="EMBL" id="AP014949">
    <property type="protein sequence ID" value="BAU62603.1"/>
    <property type="molecule type" value="Genomic_DNA"/>
</dbReference>
<dbReference type="InterPro" id="IPR022669">
    <property type="entry name" value="Ribosomal_uL2_C"/>
</dbReference>
<comment type="similarity">
    <text evidence="1">Belongs to the universal ribosomal protein uL2 family.</text>
</comment>
<evidence type="ECO:0000256" key="2">
    <source>
        <dbReference type="ARBA" id="ARBA00022980"/>
    </source>
</evidence>
<accession>A0A140JZS6</accession>
<organism evidence="7">
    <name type="scientific">Lotharella vacuolata</name>
    <dbReference type="NCBI Taxonomy" id="74820"/>
    <lineage>
        <taxon>Eukaryota</taxon>
        <taxon>Sar</taxon>
        <taxon>Rhizaria</taxon>
        <taxon>Cercozoa</taxon>
        <taxon>Chlorarachniophyceae</taxon>
        <taxon>Lotharella</taxon>
    </lineage>
</organism>
<name>A0A140JZS6_9EUKA</name>
<evidence type="ECO:0000313" key="7">
    <source>
        <dbReference type="EMBL" id="BAU62603.1"/>
    </source>
</evidence>
<dbReference type="GO" id="GO:0016740">
    <property type="term" value="F:transferase activity"/>
    <property type="evidence" value="ECO:0007669"/>
    <property type="project" value="InterPro"/>
</dbReference>
<gene>
    <name evidence="7" type="primary">rpl2</name>
</gene>
<dbReference type="PANTHER" id="PTHR13691:SF5">
    <property type="entry name" value="LARGE RIBOSOMAL SUBUNIT PROTEIN UL2M"/>
    <property type="match status" value="1"/>
</dbReference>
<dbReference type="InterPro" id="IPR002171">
    <property type="entry name" value="Ribosomal_uL2"/>
</dbReference>
<dbReference type="GO" id="GO:0003735">
    <property type="term" value="F:structural constituent of ribosome"/>
    <property type="evidence" value="ECO:0007669"/>
    <property type="project" value="InterPro"/>
</dbReference>
<feature type="domain" description="Large ribosomal subunit protein uL2 C-terminal" evidence="6">
    <location>
        <begin position="92"/>
        <end position="220"/>
    </location>
</feature>
<keyword evidence="2 7" id="KW-0689">Ribosomal protein</keyword>
<dbReference type="Pfam" id="PF03947">
    <property type="entry name" value="Ribosomal_L2_C"/>
    <property type="match status" value="1"/>
</dbReference>
<evidence type="ECO:0000256" key="5">
    <source>
        <dbReference type="SAM" id="MobiDB-lite"/>
    </source>
</evidence>
<dbReference type="PIRSF" id="PIRSF002158">
    <property type="entry name" value="Ribosomal_L2"/>
    <property type="match status" value="1"/>
</dbReference>
<evidence type="ECO:0000256" key="1">
    <source>
        <dbReference type="ARBA" id="ARBA00005636"/>
    </source>
</evidence>
<sequence>MKQLLLILVNRILLRNYNLDNIQVTKKSLKKLIDFKRNKTFIPARVLSLYYFAHITAKTCLIKYYDGDIKLMLCPSGLKKDDVIISGIDIPISLGNHVLLKNIPLGTDIHNLELYPGNGGQLARASGACINVIAKESCFVTLRLPSGEVRLVSKYCWATIGRVDEKKLNRRLYKAGQNRWMGKRPHVRGIVKNPVDHPHGGGEGRSPIGRSHPVTPWGRIALGHKTRKIKKYSDFLILLRRK</sequence>
<dbReference type="AlphaFoldDB" id="A0A140JZS6"/>
<dbReference type="PROSITE" id="PS00467">
    <property type="entry name" value="RIBOSOMAL_L2"/>
    <property type="match status" value="1"/>
</dbReference>
<dbReference type="GO" id="GO:0032543">
    <property type="term" value="P:mitochondrial translation"/>
    <property type="evidence" value="ECO:0007669"/>
    <property type="project" value="TreeGrafter"/>
</dbReference>
<dbReference type="InterPro" id="IPR014722">
    <property type="entry name" value="Rib_uL2_dom2"/>
</dbReference>
<dbReference type="Gene3D" id="4.10.950.10">
    <property type="entry name" value="Ribosomal protein L2, domain 3"/>
    <property type="match status" value="1"/>
</dbReference>
<dbReference type="FunFam" id="4.10.950.10:FF:000001">
    <property type="entry name" value="50S ribosomal protein L2"/>
    <property type="match status" value="1"/>
</dbReference>
<dbReference type="SUPFAM" id="SSF50249">
    <property type="entry name" value="Nucleic acid-binding proteins"/>
    <property type="match status" value="1"/>
</dbReference>
<proteinExistence type="inferred from homology"/>
<dbReference type="InterPro" id="IPR012340">
    <property type="entry name" value="NA-bd_OB-fold"/>
</dbReference>
<dbReference type="SMART" id="SM01382">
    <property type="entry name" value="Ribosomal_L2_C"/>
    <property type="match status" value="1"/>
</dbReference>
<keyword evidence="3" id="KW-0687">Ribonucleoprotein</keyword>